<protein>
    <submittedName>
        <fullName evidence="3">LytTr DNA-binding domain-containing protein</fullName>
    </submittedName>
</protein>
<dbReference type="SMART" id="SM00850">
    <property type="entry name" value="LytTR"/>
    <property type="match status" value="1"/>
</dbReference>
<name>A0A2W7QWP3_9RHOB</name>
<keyword evidence="1" id="KW-1133">Transmembrane helix</keyword>
<feature type="transmembrane region" description="Helical" evidence="1">
    <location>
        <begin position="108"/>
        <end position="128"/>
    </location>
</feature>
<keyword evidence="1" id="KW-0812">Transmembrane</keyword>
<dbReference type="EMBL" id="QKZQ01000004">
    <property type="protein sequence ID" value="PZX46069.1"/>
    <property type="molecule type" value="Genomic_DNA"/>
</dbReference>
<proteinExistence type="predicted"/>
<feature type="transmembrane region" description="Helical" evidence="1">
    <location>
        <begin position="17"/>
        <end position="35"/>
    </location>
</feature>
<reference evidence="3 4" key="1">
    <citation type="submission" date="2018-06" db="EMBL/GenBank/DDBJ databases">
        <title>Genomic Encyclopedia of Archaeal and Bacterial Type Strains, Phase II (KMG-II): from individual species to whole genera.</title>
        <authorList>
            <person name="Goeker M."/>
        </authorList>
    </citation>
    <scope>NUCLEOTIDE SEQUENCE [LARGE SCALE GENOMIC DNA]</scope>
    <source>
        <strain evidence="3 4">DSM 13087</strain>
    </source>
</reference>
<dbReference type="InterPro" id="IPR007492">
    <property type="entry name" value="LytTR_DNA-bd_dom"/>
</dbReference>
<keyword evidence="3" id="KW-0238">DNA-binding</keyword>
<evidence type="ECO:0000259" key="2">
    <source>
        <dbReference type="PROSITE" id="PS50930"/>
    </source>
</evidence>
<evidence type="ECO:0000313" key="3">
    <source>
        <dbReference type="EMBL" id="PZX46069.1"/>
    </source>
</evidence>
<sequence>MAASGNALHSALREWQALLAVWAGVSVLATLAGPFGTMEALAVVPRAFYWAGVVAVAIMLDRALVRLGRAMRQGQALRLGLVVAYAMIMASLVWLLNSYLFEEWGRGAQWLWLVFIILVISGGVHALFRWFQPRADPAAHTKFLARLPVQIRAELIRLEAQDHYLQVVTEKGADLILMRMSDAENELGKAGLRVHRSHWVARSGIREVRRKQGRVTLMMRDGAVVPVSRGYIAALKQAGLMT</sequence>
<dbReference type="STRING" id="121821.GCA_001870675_02045"/>
<dbReference type="PANTHER" id="PTHR37299:SF1">
    <property type="entry name" value="STAGE 0 SPORULATION PROTEIN A HOMOLOG"/>
    <property type="match status" value="1"/>
</dbReference>
<organism evidence="3 4">
    <name type="scientific">Roseinatronobacter thiooxidans</name>
    <dbReference type="NCBI Taxonomy" id="121821"/>
    <lineage>
        <taxon>Bacteria</taxon>
        <taxon>Pseudomonadati</taxon>
        <taxon>Pseudomonadota</taxon>
        <taxon>Alphaproteobacteria</taxon>
        <taxon>Rhodobacterales</taxon>
        <taxon>Paracoccaceae</taxon>
        <taxon>Roseinatronobacter</taxon>
    </lineage>
</organism>
<dbReference type="AlphaFoldDB" id="A0A2W7QWP3"/>
<dbReference type="InterPro" id="IPR046947">
    <property type="entry name" value="LytR-like"/>
</dbReference>
<dbReference type="PROSITE" id="PS50930">
    <property type="entry name" value="HTH_LYTTR"/>
    <property type="match status" value="1"/>
</dbReference>
<evidence type="ECO:0000313" key="4">
    <source>
        <dbReference type="Proteomes" id="UP000249364"/>
    </source>
</evidence>
<dbReference type="Proteomes" id="UP000249364">
    <property type="component" value="Unassembled WGS sequence"/>
</dbReference>
<keyword evidence="1" id="KW-0472">Membrane</keyword>
<dbReference type="GO" id="GO:0003677">
    <property type="term" value="F:DNA binding"/>
    <property type="evidence" value="ECO:0007669"/>
    <property type="project" value="UniProtKB-KW"/>
</dbReference>
<accession>A0A2W7QWP3</accession>
<keyword evidence="4" id="KW-1185">Reference proteome</keyword>
<dbReference type="Gene3D" id="2.40.50.1020">
    <property type="entry name" value="LytTr DNA-binding domain"/>
    <property type="match status" value="1"/>
</dbReference>
<feature type="transmembrane region" description="Helical" evidence="1">
    <location>
        <begin position="47"/>
        <end position="65"/>
    </location>
</feature>
<comment type="caution">
    <text evidence="3">The sequence shown here is derived from an EMBL/GenBank/DDBJ whole genome shotgun (WGS) entry which is preliminary data.</text>
</comment>
<dbReference type="OrthoDB" id="7028951at2"/>
<gene>
    <name evidence="3" type="ORF">LY56_01039</name>
</gene>
<feature type="domain" description="HTH LytTR-type" evidence="2">
    <location>
        <begin position="153"/>
        <end position="241"/>
    </location>
</feature>
<dbReference type="RefSeq" id="WP_071468739.1">
    <property type="nucleotide sequence ID" value="NZ_MEHT01000007.1"/>
</dbReference>
<evidence type="ECO:0000256" key="1">
    <source>
        <dbReference type="SAM" id="Phobius"/>
    </source>
</evidence>
<feature type="transmembrane region" description="Helical" evidence="1">
    <location>
        <begin position="77"/>
        <end position="96"/>
    </location>
</feature>
<dbReference type="PANTHER" id="PTHR37299">
    <property type="entry name" value="TRANSCRIPTIONAL REGULATOR-RELATED"/>
    <property type="match status" value="1"/>
</dbReference>
<dbReference type="GO" id="GO:0000156">
    <property type="term" value="F:phosphorelay response regulator activity"/>
    <property type="evidence" value="ECO:0007669"/>
    <property type="project" value="InterPro"/>
</dbReference>
<dbReference type="Pfam" id="PF04397">
    <property type="entry name" value="LytTR"/>
    <property type="match status" value="1"/>
</dbReference>